<protein>
    <submittedName>
        <fullName evidence="1">Uncharacterized protein</fullName>
    </submittedName>
</protein>
<reference evidence="1" key="1">
    <citation type="submission" date="2019-07" db="EMBL/GenBank/DDBJ databases">
        <authorList>
            <person name="Dittberner H."/>
        </authorList>
    </citation>
    <scope>NUCLEOTIDE SEQUENCE [LARGE SCALE GENOMIC DNA]</scope>
</reference>
<dbReference type="Proteomes" id="UP000489600">
    <property type="component" value="Unassembled WGS sequence"/>
</dbReference>
<organism evidence="1 2">
    <name type="scientific">Arabis nemorensis</name>
    <dbReference type="NCBI Taxonomy" id="586526"/>
    <lineage>
        <taxon>Eukaryota</taxon>
        <taxon>Viridiplantae</taxon>
        <taxon>Streptophyta</taxon>
        <taxon>Embryophyta</taxon>
        <taxon>Tracheophyta</taxon>
        <taxon>Spermatophyta</taxon>
        <taxon>Magnoliopsida</taxon>
        <taxon>eudicotyledons</taxon>
        <taxon>Gunneridae</taxon>
        <taxon>Pentapetalae</taxon>
        <taxon>rosids</taxon>
        <taxon>malvids</taxon>
        <taxon>Brassicales</taxon>
        <taxon>Brassicaceae</taxon>
        <taxon>Arabideae</taxon>
        <taxon>Arabis</taxon>
    </lineage>
</organism>
<dbReference type="OrthoDB" id="1110606at2759"/>
<dbReference type="EMBL" id="CABITT030000003">
    <property type="protein sequence ID" value="VVA99090.1"/>
    <property type="molecule type" value="Genomic_DNA"/>
</dbReference>
<keyword evidence="2" id="KW-1185">Reference proteome</keyword>
<comment type="caution">
    <text evidence="1">The sequence shown here is derived from an EMBL/GenBank/DDBJ whole genome shotgun (WGS) entry which is preliminary data.</text>
</comment>
<proteinExistence type="predicted"/>
<dbReference type="AlphaFoldDB" id="A0A565BDY9"/>
<evidence type="ECO:0000313" key="2">
    <source>
        <dbReference type="Proteomes" id="UP000489600"/>
    </source>
</evidence>
<accession>A0A565BDY9</accession>
<evidence type="ECO:0000313" key="1">
    <source>
        <dbReference type="EMBL" id="VVA99090.1"/>
    </source>
</evidence>
<sequence length="65" mass="7777">MIALERWVPTVRMDFPSSIPFWVKIMDLPSQYHEDEQVEKIGEDLGEIMKWKIVKPFPMVRVMVE</sequence>
<gene>
    <name evidence="1" type="ORF">ANE_LOCUS9535</name>
</gene>
<name>A0A565BDY9_9BRAS</name>